<comment type="catalytic activity">
    <reaction evidence="1">
        <text>ATP + protein L-histidine = ADP + protein N-phospho-L-histidine.</text>
        <dbReference type="EC" id="2.7.13.3"/>
    </reaction>
</comment>
<dbReference type="SUPFAM" id="SSF55874">
    <property type="entry name" value="ATPase domain of HSP90 chaperone/DNA topoisomerase II/histidine kinase"/>
    <property type="match status" value="1"/>
</dbReference>
<dbReference type="EC" id="2.7.13.3" evidence="3"/>
<dbReference type="CDD" id="cd06225">
    <property type="entry name" value="HAMP"/>
    <property type="match status" value="1"/>
</dbReference>
<evidence type="ECO:0000256" key="4">
    <source>
        <dbReference type="ARBA" id="ARBA00022553"/>
    </source>
</evidence>
<dbReference type="GO" id="GO:0005886">
    <property type="term" value="C:plasma membrane"/>
    <property type="evidence" value="ECO:0007669"/>
    <property type="project" value="TreeGrafter"/>
</dbReference>
<dbReference type="GO" id="GO:0000155">
    <property type="term" value="F:phosphorelay sensor kinase activity"/>
    <property type="evidence" value="ECO:0007669"/>
    <property type="project" value="InterPro"/>
</dbReference>
<evidence type="ECO:0000256" key="2">
    <source>
        <dbReference type="ARBA" id="ARBA00004141"/>
    </source>
</evidence>
<dbReference type="Proteomes" id="UP000184334">
    <property type="component" value="Unassembled WGS sequence"/>
</dbReference>
<organism evidence="14 15">
    <name type="scientific">Marinitoga hydrogenitolerans (strain DSM 16785 / JCM 12826 / AT1271)</name>
    <dbReference type="NCBI Taxonomy" id="1122195"/>
    <lineage>
        <taxon>Bacteria</taxon>
        <taxon>Thermotogati</taxon>
        <taxon>Thermotogota</taxon>
        <taxon>Thermotogae</taxon>
        <taxon>Petrotogales</taxon>
        <taxon>Petrotogaceae</taxon>
        <taxon>Marinitoga</taxon>
    </lineage>
</organism>
<evidence type="ECO:0000256" key="7">
    <source>
        <dbReference type="ARBA" id="ARBA00022777"/>
    </source>
</evidence>
<gene>
    <name evidence="14" type="ORF">SAMN02745164_02116</name>
</gene>
<dbReference type="PANTHER" id="PTHR45528:SF10">
    <property type="entry name" value="METHYL-ACCEPTING CHEMOTAXIS PROTEIN"/>
    <property type="match status" value="1"/>
</dbReference>
<evidence type="ECO:0000259" key="12">
    <source>
        <dbReference type="PROSITE" id="PS50109"/>
    </source>
</evidence>
<dbReference type="InterPro" id="IPR004358">
    <property type="entry name" value="Sig_transdc_His_kin-like_C"/>
</dbReference>
<evidence type="ECO:0000259" key="13">
    <source>
        <dbReference type="PROSITE" id="PS50885"/>
    </source>
</evidence>
<evidence type="ECO:0000313" key="15">
    <source>
        <dbReference type="Proteomes" id="UP000184334"/>
    </source>
</evidence>
<dbReference type="AlphaFoldDB" id="A0A1M5A747"/>
<dbReference type="InterPro" id="IPR036890">
    <property type="entry name" value="HATPase_C_sf"/>
</dbReference>
<accession>A0A1M5A747</accession>
<dbReference type="CDD" id="cd00082">
    <property type="entry name" value="HisKA"/>
    <property type="match status" value="1"/>
</dbReference>
<keyword evidence="4" id="KW-0597">Phosphoprotein</keyword>
<dbReference type="SMART" id="SM00388">
    <property type="entry name" value="HisKA"/>
    <property type="match status" value="1"/>
</dbReference>
<evidence type="ECO:0000256" key="1">
    <source>
        <dbReference type="ARBA" id="ARBA00000085"/>
    </source>
</evidence>
<dbReference type="PANTHER" id="PTHR45528">
    <property type="entry name" value="SENSOR HISTIDINE KINASE CPXA"/>
    <property type="match status" value="1"/>
</dbReference>
<dbReference type="STRING" id="1122195.SAMN02745164_02116"/>
<feature type="transmembrane region" description="Helical" evidence="11">
    <location>
        <begin position="168"/>
        <end position="190"/>
    </location>
</feature>
<dbReference type="SUPFAM" id="SSF158472">
    <property type="entry name" value="HAMP domain-like"/>
    <property type="match status" value="1"/>
</dbReference>
<comment type="subcellular location">
    <subcellularLocation>
        <location evidence="2">Membrane</location>
        <topology evidence="2">Multi-pass membrane protein</topology>
    </subcellularLocation>
</comment>
<keyword evidence="15" id="KW-1185">Reference proteome</keyword>
<dbReference type="PRINTS" id="PR00344">
    <property type="entry name" value="BCTRLSENSOR"/>
</dbReference>
<keyword evidence="6 11" id="KW-0812">Transmembrane</keyword>
<dbReference type="OrthoDB" id="9786919at2"/>
<dbReference type="RefSeq" id="WP_072865997.1">
    <property type="nucleotide sequence ID" value="NZ_FQUI01000054.1"/>
</dbReference>
<evidence type="ECO:0000256" key="11">
    <source>
        <dbReference type="SAM" id="Phobius"/>
    </source>
</evidence>
<sequence length="469" mass="54894">MKNSIKNEILFLNISSTIIILIVIFFITLNTFQKNIISNVINRMTEYSQESQIYIINTLKKYRNENVYTKLNELSPFIANYLFRKYHFHIEIYDNRKNLLADSVITKKLYVYQDVHYAANSMKNYILKKDGNEITLFFSSPIFFENEVIGVIRFIYPMELEFGLIDNIKITLIIISLLSILAVVILNFFFSNSITTPIRKLQEETEKIANGNFNERISIKSNDEINSLVKSFNIMIEKLEHYIKSLKEEKEKQKVFIDNITHELKTPITSILGHANLLLRLKDEKDKNISINYITKEGNRLLKLVEELLYISKMNKNDFEFNFKKHNIKKVIDECVGILNPRLKKFSIIVENNIENRILLFDYEKIKEVILNILDNSIKHSKCSKITIESFLINEDYYVVLKDNGIGIKKENLENIFNPFFSKRGKTSYGLGLCITKEIMKKHNGDITIEGNDGTIVTLKFSMEWMENG</sequence>
<evidence type="ECO:0000256" key="10">
    <source>
        <dbReference type="ARBA" id="ARBA00023136"/>
    </source>
</evidence>
<dbReference type="SMART" id="SM00304">
    <property type="entry name" value="HAMP"/>
    <property type="match status" value="1"/>
</dbReference>
<keyword evidence="9" id="KW-0902">Two-component regulatory system</keyword>
<evidence type="ECO:0000256" key="3">
    <source>
        <dbReference type="ARBA" id="ARBA00012438"/>
    </source>
</evidence>
<proteinExistence type="predicted"/>
<keyword evidence="7 14" id="KW-0418">Kinase</keyword>
<protein>
    <recommendedName>
        <fullName evidence="3">histidine kinase</fullName>
        <ecNumber evidence="3">2.7.13.3</ecNumber>
    </recommendedName>
</protein>
<keyword evidence="5" id="KW-0808">Transferase</keyword>
<dbReference type="EMBL" id="FQUI01000054">
    <property type="protein sequence ID" value="SHF26138.1"/>
    <property type="molecule type" value="Genomic_DNA"/>
</dbReference>
<dbReference type="Gene3D" id="6.10.340.10">
    <property type="match status" value="1"/>
</dbReference>
<evidence type="ECO:0000256" key="5">
    <source>
        <dbReference type="ARBA" id="ARBA00022679"/>
    </source>
</evidence>
<dbReference type="InterPro" id="IPR005467">
    <property type="entry name" value="His_kinase_dom"/>
</dbReference>
<dbReference type="SMART" id="SM00387">
    <property type="entry name" value="HATPase_c"/>
    <property type="match status" value="1"/>
</dbReference>
<dbReference type="FunFam" id="1.10.287.130:FF:000001">
    <property type="entry name" value="Two-component sensor histidine kinase"/>
    <property type="match status" value="1"/>
</dbReference>
<keyword evidence="10 11" id="KW-0472">Membrane</keyword>
<name>A0A1M5A747_MARH1</name>
<dbReference type="Pfam" id="PF02518">
    <property type="entry name" value="HATPase_c"/>
    <property type="match status" value="1"/>
</dbReference>
<dbReference type="Pfam" id="PF00672">
    <property type="entry name" value="HAMP"/>
    <property type="match status" value="1"/>
</dbReference>
<comment type="caution">
    <text evidence="14">The sequence shown here is derived from an EMBL/GenBank/DDBJ whole genome shotgun (WGS) entry which is preliminary data.</text>
</comment>
<feature type="transmembrane region" description="Helical" evidence="11">
    <location>
        <begin position="12"/>
        <end position="32"/>
    </location>
</feature>
<dbReference type="Pfam" id="PF00512">
    <property type="entry name" value="HisKA"/>
    <property type="match status" value="1"/>
</dbReference>
<dbReference type="InterPro" id="IPR050398">
    <property type="entry name" value="HssS/ArlS-like"/>
</dbReference>
<reference evidence="14" key="1">
    <citation type="submission" date="2016-11" db="EMBL/GenBank/DDBJ databases">
        <authorList>
            <person name="Varghese N."/>
            <person name="Submissions S."/>
        </authorList>
    </citation>
    <scope>NUCLEOTIDE SEQUENCE [LARGE SCALE GENOMIC DNA]</scope>
    <source>
        <strain evidence="14">DSM 16785</strain>
    </source>
</reference>
<evidence type="ECO:0000256" key="6">
    <source>
        <dbReference type="ARBA" id="ARBA00022692"/>
    </source>
</evidence>
<keyword evidence="8 11" id="KW-1133">Transmembrane helix</keyword>
<dbReference type="InterPro" id="IPR036097">
    <property type="entry name" value="HisK_dim/P_sf"/>
</dbReference>
<evidence type="ECO:0000256" key="8">
    <source>
        <dbReference type="ARBA" id="ARBA00022989"/>
    </source>
</evidence>
<dbReference type="InterPro" id="IPR003661">
    <property type="entry name" value="HisK_dim/P_dom"/>
</dbReference>
<dbReference type="InterPro" id="IPR003660">
    <property type="entry name" value="HAMP_dom"/>
</dbReference>
<evidence type="ECO:0000256" key="9">
    <source>
        <dbReference type="ARBA" id="ARBA00023012"/>
    </source>
</evidence>
<dbReference type="SUPFAM" id="SSF47384">
    <property type="entry name" value="Homodimeric domain of signal transducing histidine kinase"/>
    <property type="match status" value="1"/>
</dbReference>
<evidence type="ECO:0000313" key="14">
    <source>
        <dbReference type="EMBL" id="SHF26138.1"/>
    </source>
</evidence>
<feature type="domain" description="HAMP" evidence="13">
    <location>
        <begin position="192"/>
        <end position="244"/>
    </location>
</feature>
<dbReference type="Gene3D" id="3.30.565.10">
    <property type="entry name" value="Histidine kinase-like ATPase, C-terminal domain"/>
    <property type="match status" value="1"/>
</dbReference>
<feature type="transmembrane region" description="Helical" evidence="11">
    <location>
        <begin position="134"/>
        <end position="156"/>
    </location>
</feature>
<dbReference type="Gene3D" id="1.10.287.130">
    <property type="match status" value="1"/>
</dbReference>
<feature type="domain" description="Histidine kinase" evidence="12">
    <location>
        <begin position="259"/>
        <end position="465"/>
    </location>
</feature>
<dbReference type="PROSITE" id="PS50885">
    <property type="entry name" value="HAMP"/>
    <property type="match status" value="1"/>
</dbReference>
<dbReference type="PROSITE" id="PS50109">
    <property type="entry name" value="HIS_KIN"/>
    <property type="match status" value="1"/>
</dbReference>
<dbReference type="InterPro" id="IPR003594">
    <property type="entry name" value="HATPase_dom"/>
</dbReference>